<organism evidence="2 3">
    <name type="scientific">Pontibacter silvestris</name>
    <dbReference type="NCBI Taxonomy" id="2305183"/>
    <lineage>
        <taxon>Bacteria</taxon>
        <taxon>Pseudomonadati</taxon>
        <taxon>Bacteroidota</taxon>
        <taxon>Cytophagia</taxon>
        <taxon>Cytophagales</taxon>
        <taxon>Hymenobacteraceae</taxon>
        <taxon>Pontibacter</taxon>
    </lineage>
</organism>
<keyword evidence="3" id="KW-1185">Reference proteome</keyword>
<keyword evidence="1" id="KW-0812">Transmembrane</keyword>
<dbReference type="EMBL" id="JBHUHV010000059">
    <property type="protein sequence ID" value="MFD2069284.1"/>
    <property type="molecule type" value="Genomic_DNA"/>
</dbReference>
<comment type="caution">
    <text evidence="2">The sequence shown here is derived from an EMBL/GenBank/DDBJ whole genome shotgun (WGS) entry which is preliminary data.</text>
</comment>
<protein>
    <recommendedName>
        <fullName evidence="4">Sporulation protein YjcZ</fullName>
    </recommendedName>
</protein>
<evidence type="ECO:0008006" key="4">
    <source>
        <dbReference type="Google" id="ProtNLM"/>
    </source>
</evidence>
<evidence type="ECO:0000313" key="3">
    <source>
        <dbReference type="Proteomes" id="UP001597369"/>
    </source>
</evidence>
<dbReference type="PROSITE" id="PS51257">
    <property type="entry name" value="PROKAR_LIPOPROTEIN"/>
    <property type="match status" value="1"/>
</dbReference>
<dbReference type="RefSeq" id="WP_229961251.1">
    <property type="nucleotide sequence ID" value="NZ_JAJJWI010000011.1"/>
</dbReference>
<evidence type="ECO:0000256" key="1">
    <source>
        <dbReference type="SAM" id="Phobius"/>
    </source>
</evidence>
<keyword evidence="1" id="KW-0472">Membrane</keyword>
<keyword evidence="1" id="KW-1133">Transmembrane helix</keyword>
<reference evidence="3" key="1">
    <citation type="journal article" date="2019" name="Int. J. Syst. Evol. Microbiol.">
        <title>The Global Catalogue of Microorganisms (GCM) 10K type strain sequencing project: providing services to taxonomists for standard genome sequencing and annotation.</title>
        <authorList>
            <consortium name="The Broad Institute Genomics Platform"/>
            <consortium name="The Broad Institute Genome Sequencing Center for Infectious Disease"/>
            <person name="Wu L."/>
            <person name="Ma J."/>
        </authorList>
    </citation>
    <scope>NUCLEOTIDE SEQUENCE [LARGE SCALE GENOMIC DNA]</scope>
    <source>
        <strain evidence="3">JCM 16545</strain>
    </source>
</reference>
<feature type="transmembrane region" description="Helical" evidence="1">
    <location>
        <begin position="21"/>
        <end position="41"/>
    </location>
</feature>
<sequence length="53" mass="5621">MLRGLFKLYLFRKLFGGGGGGCGGMGCITLIIILVVAFFLFRSCGGEVPATDF</sequence>
<accession>A0ABW4X3N8</accession>
<dbReference type="Proteomes" id="UP001597369">
    <property type="component" value="Unassembled WGS sequence"/>
</dbReference>
<name>A0ABW4X3N8_9BACT</name>
<evidence type="ECO:0000313" key="2">
    <source>
        <dbReference type="EMBL" id="MFD2069284.1"/>
    </source>
</evidence>
<proteinExistence type="predicted"/>
<gene>
    <name evidence="2" type="ORF">ACFSKU_20535</name>
</gene>